<organism evidence="1 2">
    <name type="scientific">Lachnobacterium bovis DSM 14045</name>
    <dbReference type="NCBI Taxonomy" id="1122142"/>
    <lineage>
        <taxon>Bacteria</taxon>
        <taxon>Bacillati</taxon>
        <taxon>Bacillota</taxon>
        <taxon>Clostridia</taxon>
        <taxon>Lachnospirales</taxon>
        <taxon>Lachnospiraceae</taxon>
        <taxon>Lachnobacterium</taxon>
    </lineage>
</organism>
<sequence length="107" mass="12173">MSGKQENLEVNLLELKASADKLQKAIDTYEKFSENPFKDDLEKLDEMNADFITQLYYALDEISRDATDLSSDYKAIAKNAKEVAKTLEKVDHDQAADLQKRTQGVKK</sequence>
<dbReference type="RefSeq" id="WP_029067544.1">
    <property type="nucleotide sequence ID" value="NZ_FNPG01000039.1"/>
</dbReference>
<dbReference type="STRING" id="1122142.SAMN02910414_02404"/>
<gene>
    <name evidence="1" type="ORF">SAMN02910414_02404</name>
</gene>
<reference evidence="1 2" key="1">
    <citation type="submission" date="2016-10" db="EMBL/GenBank/DDBJ databases">
        <authorList>
            <person name="de Groot N.N."/>
        </authorList>
    </citation>
    <scope>NUCLEOTIDE SEQUENCE [LARGE SCALE GENOMIC DNA]</scope>
    <source>
        <strain evidence="1 2">DSM 14045</strain>
    </source>
</reference>
<keyword evidence="2" id="KW-1185">Reference proteome</keyword>
<proteinExistence type="predicted"/>
<dbReference type="AlphaFoldDB" id="A0A1H3MTZ3"/>
<dbReference type="OrthoDB" id="9873013at2"/>
<evidence type="ECO:0000313" key="1">
    <source>
        <dbReference type="EMBL" id="SDY79930.1"/>
    </source>
</evidence>
<protein>
    <submittedName>
        <fullName evidence="1">Uncharacterized protein</fullName>
    </submittedName>
</protein>
<name>A0A1H3MTZ3_9FIRM</name>
<accession>A0A1H3MTZ3</accession>
<dbReference type="EMBL" id="FNPG01000039">
    <property type="protein sequence ID" value="SDY79930.1"/>
    <property type="molecule type" value="Genomic_DNA"/>
</dbReference>
<dbReference type="Proteomes" id="UP000183918">
    <property type="component" value="Unassembled WGS sequence"/>
</dbReference>
<evidence type="ECO:0000313" key="2">
    <source>
        <dbReference type="Proteomes" id="UP000183918"/>
    </source>
</evidence>